<reference evidence="2 3" key="1">
    <citation type="submission" date="2023-02" db="EMBL/GenBank/DDBJ databases">
        <authorList>
            <person name="Mo P."/>
        </authorList>
    </citation>
    <scope>NUCLEOTIDE SEQUENCE [LARGE SCALE GENOMIC DNA]</scope>
    <source>
        <strain evidence="2 3">HUAS 3</strain>
    </source>
</reference>
<organism evidence="2 3">
    <name type="scientific">Micromonospora cathayae</name>
    <dbReference type="NCBI Taxonomy" id="3028804"/>
    <lineage>
        <taxon>Bacteria</taxon>
        <taxon>Bacillati</taxon>
        <taxon>Actinomycetota</taxon>
        <taxon>Actinomycetes</taxon>
        <taxon>Micromonosporales</taxon>
        <taxon>Micromonosporaceae</taxon>
        <taxon>Micromonospora</taxon>
    </lineage>
</organism>
<evidence type="ECO:0000313" key="3">
    <source>
        <dbReference type="Proteomes" id="UP001219605"/>
    </source>
</evidence>
<name>A0ABY7ZRP3_9ACTN</name>
<dbReference type="RefSeq" id="WP_275032242.1">
    <property type="nucleotide sequence ID" value="NZ_CP118615.1"/>
</dbReference>
<gene>
    <name evidence="2" type="ORF">PVK37_03465</name>
</gene>
<dbReference type="Gene3D" id="3.20.80.10">
    <property type="entry name" value="Regulatory factor, effector binding domain"/>
    <property type="match status" value="1"/>
</dbReference>
<dbReference type="InterPro" id="IPR008319">
    <property type="entry name" value="GyrI-like_CCH_Lin2189-like"/>
</dbReference>
<dbReference type="SUPFAM" id="SSF55136">
    <property type="entry name" value="Probable bacterial effector-binding domain"/>
    <property type="match status" value="1"/>
</dbReference>
<proteinExistence type="predicted"/>
<evidence type="ECO:0000259" key="1">
    <source>
        <dbReference type="Pfam" id="PF06445"/>
    </source>
</evidence>
<evidence type="ECO:0000313" key="2">
    <source>
        <dbReference type="EMBL" id="WDZ85528.1"/>
    </source>
</evidence>
<feature type="domain" description="GyrI-like small molecule binding" evidence="1">
    <location>
        <begin position="22"/>
        <end position="199"/>
    </location>
</feature>
<dbReference type="InterPro" id="IPR011256">
    <property type="entry name" value="Reg_factor_effector_dom_sf"/>
</dbReference>
<dbReference type="EMBL" id="CP118615">
    <property type="protein sequence ID" value="WDZ85528.1"/>
    <property type="molecule type" value="Genomic_DNA"/>
</dbReference>
<protein>
    <submittedName>
        <fullName evidence="2">GyrI-like domain-containing protein</fullName>
    </submittedName>
</protein>
<dbReference type="InterPro" id="IPR029442">
    <property type="entry name" value="GyrI-like"/>
</dbReference>
<dbReference type="PIRSF" id="PIRSF031644">
    <property type="entry name" value="UCP031644"/>
    <property type="match status" value="1"/>
</dbReference>
<sequence length="214" mass="24811">MTDKVDFKREIDAYRARRGRFSVVDVPDLRYLMIDGHGDPNTTRAFTEAAEALYPLAYRLKFASRRTLGRDYVVMPLEGLWWADDMDAFTAARDKSRWDWTLMIMVPDWIDDGMFIEAVGELAAKDPPRRLPEVRLDRLSEGRCVQTLHVGSYDDEAEVLARMHHEFIPDNGFRMTGRHHEIYLSDARRVPPERLRTILRQPVSGSVSARNETN</sequence>
<accession>A0ABY7ZRP3</accession>
<keyword evidence="3" id="KW-1185">Reference proteome</keyword>
<dbReference type="Proteomes" id="UP001219605">
    <property type="component" value="Chromosome"/>
</dbReference>
<dbReference type="Pfam" id="PF06445">
    <property type="entry name" value="GyrI-like"/>
    <property type="match status" value="1"/>
</dbReference>